<dbReference type="AlphaFoldDB" id="A0A6D2J1N4"/>
<dbReference type="Proteomes" id="UP000467841">
    <property type="component" value="Unassembled WGS sequence"/>
</dbReference>
<name>A0A6D2J1N4_9BRAS</name>
<dbReference type="EMBL" id="CACVBM020001163">
    <property type="protein sequence ID" value="CAA7036227.1"/>
    <property type="molecule type" value="Genomic_DNA"/>
</dbReference>
<protein>
    <recommendedName>
        <fullName evidence="4">Reverse transcriptase domain-containing protein</fullName>
    </recommendedName>
</protein>
<gene>
    <name evidence="1" type="ORF">MERR_LOCUS22604</name>
    <name evidence="2" type="ORF">MERR_LOCUS23462</name>
</gene>
<dbReference type="OrthoDB" id="1938246at2759"/>
<dbReference type="PANTHER" id="PTHR33116:SF86">
    <property type="entry name" value="REVERSE TRANSCRIPTASE DOMAIN-CONTAINING PROTEIN"/>
    <property type="match status" value="1"/>
</dbReference>
<proteinExistence type="predicted"/>
<evidence type="ECO:0000313" key="3">
    <source>
        <dbReference type="Proteomes" id="UP000467841"/>
    </source>
</evidence>
<sequence length="325" mass="36728">MLFADDSLFICRASSDQCQELFDVLGIYEKVSGQKINTVKSAITFGSRVSANVKVWIKSKSGIQMEGGTRKYLGLPKCLSGSKQQLLGYIKDNCQKRLNGWYAKTLSQGGKEILLKSVAMPMHVYALTCFKLPVKLCKDRTSAMMDLTEENKNKIHWVGWEKLTLPKRLGGIGFRDLQLYNQALLAKQAWRLLHDPHSLFGRSFKSRYYADTNLMSASKGRRSIGNGRDTLVWVDNWLYDGIPSRPGGRHSLMKIDLRVAYLIDNSTQNWIMEILRDLFNRDAIELISRQRPCVSRDDSYHSGLSGSGLIVVSGVRALPYTNGIY</sequence>
<accession>A0A6D2J1N4</accession>
<evidence type="ECO:0000313" key="1">
    <source>
        <dbReference type="EMBL" id="CAA7035369.1"/>
    </source>
</evidence>
<reference evidence="1 3" key="1">
    <citation type="submission" date="2020-01" db="EMBL/GenBank/DDBJ databases">
        <authorList>
            <person name="Mishra B."/>
        </authorList>
    </citation>
    <scope>NUCLEOTIDE SEQUENCE [LARGE SCALE GENOMIC DNA]</scope>
</reference>
<keyword evidence="3" id="KW-1185">Reference proteome</keyword>
<dbReference type="EMBL" id="CACVBM020001157">
    <property type="protein sequence ID" value="CAA7035369.1"/>
    <property type="molecule type" value="Genomic_DNA"/>
</dbReference>
<organism evidence="1 3">
    <name type="scientific">Microthlaspi erraticum</name>
    <dbReference type="NCBI Taxonomy" id="1685480"/>
    <lineage>
        <taxon>Eukaryota</taxon>
        <taxon>Viridiplantae</taxon>
        <taxon>Streptophyta</taxon>
        <taxon>Embryophyta</taxon>
        <taxon>Tracheophyta</taxon>
        <taxon>Spermatophyta</taxon>
        <taxon>Magnoliopsida</taxon>
        <taxon>eudicotyledons</taxon>
        <taxon>Gunneridae</taxon>
        <taxon>Pentapetalae</taxon>
        <taxon>rosids</taxon>
        <taxon>malvids</taxon>
        <taxon>Brassicales</taxon>
        <taxon>Brassicaceae</taxon>
        <taxon>Coluteocarpeae</taxon>
        <taxon>Microthlaspi</taxon>
    </lineage>
</organism>
<dbReference type="PANTHER" id="PTHR33116">
    <property type="entry name" value="REVERSE TRANSCRIPTASE ZINC-BINDING DOMAIN-CONTAINING PROTEIN-RELATED-RELATED"/>
    <property type="match status" value="1"/>
</dbReference>
<evidence type="ECO:0000313" key="2">
    <source>
        <dbReference type="EMBL" id="CAA7036227.1"/>
    </source>
</evidence>
<evidence type="ECO:0008006" key="4">
    <source>
        <dbReference type="Google" id="ProtNLM"/>
    </source>
</evidence>